<dbReference type="InterPro" id="IPR051532">
    <property type="entry name" value="Ester_Hydrolysis_Enzymes"/>
</dbReference>
<reference evidence="2 3" key="1">
    <citation type="submission" date="2020-12" db="EMBL/GenBank/DDBJ databases">
        <authorList>
            <person name="Shan Y."/>
        </authorList>
    </citation>
    <scope>NUCLEOTIDE SEQUENCE [LARGE SCALE GENOMIC DNA]</scope>
    <source>
        <strain evidence="3">csc3.9</strain>
    </source>
</reference>
<dbReference type="InterPro" id="IPR013830">
    <property type="entry name" value="SGNH_hydro"/>
</dbReference>
<dbReference type="EMBL" id="CP066167">
    <property type="protein sequence ID" value="QQD17415.1"/>
    <property type="molecule type" value="Genomic_DNA"/>
</dbReference>
<proteinExistence type="predicted"/>
<dbReference type="KEGG" id="snan:I6N98_13720"/>
<dbReference type="PANTHER" id="PTHR30383">
    <property type="entry name" value="THIOESTERASE 1/PROTEASE 1/LYSOPHOSPHOLIPASE L1"/>
    <property type="match status" value="1"/>
</dbReference>
<name>A0A7T4QZ10_9GAMM</name>
<sequence length="156" mass="17454">MTSGVGGSGYSYPRYLAALTGIEILSDGVPGDTAIQGSSRFQNAINRVDPDLVIICLGINDFLRNIPAEQSLRHIRSMLNVAEKSSVNVLLLAVPNPHTGRVHDVFLEIKESEYVQVDLYSLTDVWRNQLYRADLVHLNKQGYRALAESLKERLEW</sequence>
<dbReference type="Proteomes" id="UP000596063">
    <property type="component" value="Chromosome"/>
</dbReference>
<feature type="domain" description="SGNH hydrolase-type esterase" evidence="1">
    <location>
        <begin position="2"/>
        <end position="145"/>
    </location>
</feature>
<keyword evidence="3" id="KW-1185">Reference proteome</keyword>
<gene>
    <name evidence="2" type="ORF">I6N98_13720</name>
</gene>
<evidence type="ECO:0000313" key="3">
    <source>
        <dbReference type="Proteomes" id="UP000596063"/>
    </source>
</evidence>
<dbReference type="AlphaFoldDB" id="A0A7T4QZ10"/>
<organism evidence="2 3">
    <name type="scientific">Spongiibacter nanhainus</name>
    <dbReference type="NCBI Taxonomy" id="2794344"/>
    <lineage>
        <taxon>Bacteria</taxon>
        <taxon>Pseudomonadati</taxon>
        <taxon>Pseudomonadota</taxon>
        <taxon>Gammaproteobacteria</taxon>
        <taxon>Cellvibrionales</taxon>
        <taxon>Spongiibacteraceae</taxon>
        <taxon>Spongiibacter</taxon>
    </lineage>
</organism>
<dbReference type="GO" id="GO:0004622">
    <property type="term" value="F:phosphatidylcholine lysophospholipase activity"/>
    <property type="evidence" value="ECO:0007669"/>
    <property type="project" value="TreeGrafter"/>
</dbReference>
<evidence type="ECO:0000259" key="1">
    <source>
        <dbReference type="Pfam" id="PF13472"/>
    </source>
</evidence>
<dbReference type="PANTHER" id="PTHR30383:SF5">
    <property type="entry name" value="SGNH HYDROLASE-TYPE ESTERASE DOMAIN-CONTAINING PROTEIN"/>
    <property type="match status" value="1"/>
</dbReference>
<protein>
    <recommendedName>
        <fullName evidence="1">SGNH hydrolase-type esterase domain-containing protein</fullName>
    </recommendedName>
</protein>
<dbReference type="InterPro" id="IPR036514">
    <property type="entry name" value="SGNH_hydro_sf"/>
</dbReference>
<dbReference type="SUPFAM" id="SSF52266">
    <property type="entry name" value="SGNH hydrolase"/>
    <property type="match status" value="1"/>
</dbReference>
<dbReference type="Pfam" id="PF13472">
    <property type="entry name" value="Lipase_GDSL_2"/>
    <property type="match status" value="1"/>
</dbReference>
<dbReference type="Gene3D" id="3.40.50.1110">
    <property type="entry name" value="SGNH hydrolase"/>
    <property type="match status" value="1"/>
</dbReference>
<evidence type="ECO:0000313" key="2">
    <source>
        <dbReference type="EMBL" id="QQD17415.1"/>
    </source>
</evidence>
<accession>A0A7T4QZ10</accession>